<evidence type="ECO:0000313" key="4">
    <source>
        <dbReference type="WBParaSite" id="SBAD_0001002301-mRNA-1"/>
    </source>
</evidence>
<dbReference type="EMBL" id="UZAM01013023">
    <property type="protein sequence ID" value="VDP24890.1"/>
    <property type="molecule type" value="Genomic_DNA"/>
</dbReference>
<keyword evidence="1" id="KW-1133">Transmembrane helix</keyword>
<sequence length="72" mass="7855">MNLSRNSTLVNTTSDDQESVAIALSSNVTYVVVGVVSIVVLLLALIPLTVDRKFMKKTILSQGKSHMLIFSF</sequence>
<protein>
    <submittedName>
        <fullName evidence="4">Col_cuticle_N domain-containing protein</fullName>
    </submittedName>
</protein>
<feature type="transmembrane region" description="Helical" evidence="1">
    <location>
        <begin position="28"/>
        <end position="50"/>
    </location>
</feature>
<dbReference type="AlphaFoldDB" id="A0A183J1C7"/>
<evidence type="ECO:0000256" key="1">
    <source>
        <dbReference type="SAM" id="Phobius"/>
    </source>
</evidence>
<gene>
    <name evidence="2" type="ORF">SBAD_LOCUS9675</name>
</gene>
<reference evidence="2 3" key="2">
    <citation type="submission" date="2018-11" db="EMBL/GenBank/DDBJ databases">
        <authorList>
            <consortium name="Pathogen Informatics"/>
        </authorList>
    </citation>
    <scope>NUCLEOTIDE SEQUENCE [LARGE SCALE GENOMIC DNA]</scope>
</reference>
<organism evidence="4">
    <name type="scientific">Soboliphyme baturini</name>
    <dbReference type="NCBI Taxonomy" id="241478"/>
    <lineage>
        <taxon>Eukaryota</taxon>
        <taxon>Metazoa</taxon>
        <taxon>Ecdysozoa</taxon>
        <taxon>Nematoda</taxon>
        <taxon>Enoplea</taxon>
        <taxon>Dorylaimia</taxon>
        <taxon>Dioctophymatida</taxon>
        <taxon>Dioctophymatoidea</taxon>
        <taxon>Soboliphymatidae</taxon>
        <taxon>Soboliphyme</taxon>
    </lineage>
</organism>
<dbReference type="Proteomes" id="UP000270296">
    <property type="component" value="Unassembled WGS sequence"/>
</dbReference>
<keyword evidence="3" id="KW-1185">Reference proteome</keyword>
<reference evidence="4" key="1">
    <citation type="submission" date="2016-06" db="UniProtKB">
        <authorList>
            <consortium name="WormBaseParasite"/>
        </authorList>
    </citation>
    <scope>IDENTIFICATION</scope>
</reference>
<keyword evidence="1" id="KW-0812">Transmembrane</keyword>
<accession>A0A183J1C7</accession>
<proteinExistence type="predicted"/>
<dbReference type="WBParaSite" id="SBAD_0001002301-mRNA-1">
    <property type="protein sequence ID" value="SBAD_0001002301-mRNA-1"/>
    <property type="gene ID" value="SBAD_0001002301"/>
</dbReference>
<name>A0A183J1C7_9BILA</name>
<keyword evidence="1" id="KW-0472">Membrane</keyword>
<evidence type="ECO:0000313" key="2">
    <source>
        <dbReference type="EMBL" id="VDP24890.1"/>
    </source>
</evidence>
<evidence type="ECO:0000313" key="3">
    <source>
        <dbReference type="Proteomes" id="UP000270296"/>
    </source>
</evidence>